<dbReference type="Gene3D" id="1.10.10.60">
    <property type="entry name" value="Homeodomain-like"/>
    <property type="match status" value="2"/>
</dbReference>
<sequence>MKPYLEKVTVADDASWSMVRVPRDPTIPFEWHHHPEYELTLTLNSRGRRFVGDHVGDYDDGDLVLLGPNLPHTWSSTSKLDGGRPHLVMVIWFRPEWARGLTGLLTELRPVAGLLDRSARGLKFSQGATERVRARIEAIFDKPPADRLLDLISVLLTLAEDDAAEPLTAPSRSPQSTLASSGARIDRVLDYLHAHYTDDLRIDHLARLAALSPSGFHRMFTRHTRLTLVEYVTRLRIGEACALLAEQDKPIAHIAELVGYRSLANFGRQFKALKGLTPREYRNRFAG</sequence>
<keyword evidence="2" id="KW-0238">DNA-binding</keyword>
<dbReference type="InterPro" id="IPR018060">
    <property type="entry name" value="HTH_AraC"/>
</dbReference>
<dbReference type="EMBL" id="CCMZ01000017">
    <property type="protein sequence ID" value="CDX17601.1"/>
    <property type="molecule type" value="Genomic_DNA"/>
</dbReference>
<accession>A0A090DMN5</accession>
<dbReference type="Gene3D" id="2.60.120.10">
    <property type="entry name" value="Jelly Rolls"/>
    <property type="match status" value="1"/>
</dbReference>
<feature type="domain" description="HTH araC/xylS-type" evidence="4">
    <location>
        <begin position="186"/>
        <end position="284"/>
    </location>
</feature>
<evidence type="ECO:0000256" key="1">
    <source>
        <dbReference type="ARBA" id="ARBA00023015"/>
    </source>
</evidence>
<keyword evidence="3" id="KW-0804">Transcription</keyword>
<evidence type="ECO:0000256" key="3">
    <source>
        <dbReference type="ARBA" id="ARBA00023163"/>
    </source>
</evidence>
<dbReference type="PROSITE" id="PS01124">
    <property type="entry name" value="HTH_ARAC_FAMILY_2"/>
    <property type="match status" value="1"/>
</dbReference>
<dbReference type="Pfam" id="PF12833">
    <property type="entry name" value="HTH_18"/>
    <property type="match status" value="1"/>
</dbReference>
<dbReference type="InterPro" id="IPR050204">
    <property type="entry name" value="AraC_XylS_family_regulators"/>
</dbReference>
<dbReference type="SUPFAM" id="SSF46689">
    <property type="entry name" value="Homeodomain-like"/>
    <property type="match status" value="2"/>
</dbReference>
<dbReference type="SUPFAM" id="SSF51182">
    <property type="entry name" value="RmlC-like cupins"/>
    <property type="match status" value="1"/>
</dbReference>
<dbReference type="PANTHER" id="PTHR46796">
    <property type="entry name" value="HTH-TYPE TRANSCRIPTIONAL ACTIVATOR RHAS-RELATED"/>
    <property type="match status" value="1"/>
</dbReference>
<organism evidence="5 6">
    <name type="scientific">Mesorhizobium plurifarium</name>
    <dbReference type="NCBI Taxonomy" id="69974"/>
    <lineage>
        <taxon>Bacteria</taxon>
        <taxon>Pseudomonadati</taxon>
        <taxon>Pseudomonadota</taxon>
        <taxon>Alphaproteobacteria</taxon>
        <taxon>Hyphomicrobiales</taxon>
        <taxon>Phyllobacteriaceae</taxon>
        <taxon>Mesorhizobium</taxon>
    </lineage>
</organism>
<evidence type="ECO:0000256" key="2">
    <source>
        <dbReference type="ARBA" id="ARBA00023125"/>
    </source>
</evidence>
<evidence type="ECO:0000313" key="6">
    <source>
        <dbReference type="Proteomes" id="UP000045285"/>
    </source>
</evidence>
<proteinExistence type="predicted"/>
<dbReference type="SMART" id="SM00342">
    <property type="entry name" value="HTH_ARAC"/>
    <property type="match status" value="1"/>
</dbReference>
<dbReference type="PRINTS" id="PR00032">
    <property type="entry name" value="HTHARAC"/>
</dbReference>
<evidence type="ECO:0000313" key="5">
    <source>
        <dbReference type="EMBL" id="CDX17601.1"/>
    </source>
</evidence>
<reference evidence="6" key="1">
    <citation type="submission" date="2014-08" db="EMBL/GenBank/DDBJ databases">
        <authorList>
            <person name="Moulin L."/>
        </authorList>
    </citation>
    <scope>NUCLEOTIDE SEQUENCE [LARGE SCALE GENOMIC DNA]</scope>
</reference>
<keyword evidence="1" id="KW-0805">Transcription regulation</keyword>
<dbReference type="InterPro" id="IPR009057">
    <property type="entry name" value="Homeodomain-like_sf"/>
</dbReference>
<evidence type="ECO:0000259" key="4">
    <source>
        <dbReference type="PROSITE" id="PS01124"/>
    </source>
</evidence>
<dbReference type="CDD" id="cd06976">
    <property type="entry name" value="cupin_MtlR-like_N"/>
    <property type="match status" value="1"/>
</dbReference>
<protein>
    <submittedName>
        <fullName evidence="5">Transcriptional regulator protein</fullName>
    </submittedName>
</protein>
<dbReference type="STRING" id="69974.MPLDJ20_120151"/>
<dbReference type="InterPro" id="IPR014710">
    <property type="entry name" value="RmlC-like_jellyroll"/>
</dbReference>
<dbReference type="InterPro" id="IPR020449">
    <property type="entry name" value="Tscrpt_reg_AraC-type_HTH"/>
</dbReference>
<dbReference type="Proteomes" id="UP000045285">
    <property type="component" value="Unassembled WGS sequence"/>
</dbReference>
<dbReference type="GO" id="GO:0003700">
    <property type="term" value="F:DNA-binding transcription factor activity"/>
    <property type="evidence" value="ECO:0007669"/>
    <property type="project" value="InterPro"/>
</dbReference>
<dbReference type="InterPro" id="IPR011051">
    <property type="entry name" value="RmlC_Cupin_sf"/>
</dbReference>
<gene>
    <name evidence="5" type="ORF">MPL3356_240102</name>
</gene>
<dbReference type="AlphaFoldDB" id="A0A090DMN5"/>
<keyword evidence="6" id="KW-1185">Reference proteome</keyword>
<name>A0A090DMN5_MESPL</name>
<dbReference type="GO" id="GO:0043565">
    <property type="term" value="F:sequence-specific DNA binding"/>
    <property type="evidence" value="ECO:0007669"/>
    <property type="project" value="InterPro"/>
</dbReference>